<dbReference type="AlphaFoldDB" id="A0A8B9RHZ7"/>
<dbReference type="CDD" id="cd01671">
    <property type="entry name" value="CARD"/>
    <property type="match status" value="1"/>
</dbReference>
<reference evidence="2" key="1">
    <citation type="submission" date="2025-08" db="UniProtKB">
        <authorList>
            <consortium name="Ensembl"/>
        </authorList>
    </citation>
    <scope>IDENTIFICATION</scope>
</reference>
<dbReference type="Proteomes" id="UP000694621">
    <property type="component" value="Unplaced"/>
</dbReference>
<dbReference type="PROSITE" id="PS50209">
    <property type="entry name" value="CARD"/>
    <property type="match status" value="1"/>
</dbReference>
<dbReference type="SUPFAM" id="SSF47986">
    <property type="entry name" value="DEATH domain"/>
    <property type="match status" value="1"/>
</dbReference>
<feature type="domain" description="CARD" evidence="1">
    <location>
        <begin position="7"/>
        <end position="82"/>
    </location>
</feature>
<accession>A0A8B9RHZ7</accession>
<dbReference type="GO" id="GO:0042981">
    <property type="term" value="P:regulation of apoptotic process"/>
    <property type="evidence" value="ECO:0007669"/>
    <property type="project" value="InterPro"/>
</dbReference>
<name>A0A8B9RHZ7_ASTMX</name>
<dbReference type="InterPro" id="IPR001315">
    <property type="entry name" value="CARD"/>
</dbReference>
<organism evidence="2 3">
    <name type="scientific">Astyanax mexicanus</name>
    <name type="common">Blind cave fish</name>
    <name type="synonym">Astyanax fasciatus mexicanus</name>
    <dbReference type="NCBI Taxonomy" id="7994"/>
    <lineage>
        <taxon>Eukaryota</taxon>
        <taxon>Metazoa</taxon>
        <taxon>Chordata</taxon>
        <taxon>Craniata</taxon>
        <taxon>Vertebrata</taxon>
        <taxon>Euteleostomi</taxon>
        <taxon>Actinopterygii</taxon>
        <taxon>Neopterygii</taxon>
        <taxon>Teleostei</taxon>
        <taxon>Ostariophysi</taxon>
        <taxon>Characiformes</taxon>
        <taxon>Characoidei</taxon>
        <taxon>Acestrorhamphidae</taxon>
        <taxon>Acestrorhamphinae</taxon>
        <taxon>Astyanax</taxon>
    </lineage>
</organism>
<proteinExistence type="predicted"/>
<dbReference type="SMART" id="SM00114">
    <property type="entry name" value="CARD"/>
    <property type="match status" value="1"/>
</dbReference>
<evidence type="ECO:0000313" key="3">
    <source>
        <dbReference type="Proteomes" id="UP000694621"/>
    </source>
</evidence>
<protein>
    <recommendedName>
        <fullName evidence="1">CARD domain-containing protein</fullName>
    </recommendedName>
</protein>
<dbReference type="InterPro" id="IPR011029">
    <property type="entry name" value="DEATH-like_dom_sf"/>
</dbReference>
<sequence length="122" mass="13720">VEKQVHMCEPCLRTLRQRRVSLVDKLERHIDSLVDLLVAKNVFTRDDREEILYEKGPRGKVRKVLDILECKGEEAARIFISASSQLKESDSKTIDQAPKQTTGGLTKLLSLLVSSLSVVSKS</sequence>
<dbReference type="Gene3D" id="1.10.533.10">
    <property type="entry name" value="Death Domain, Fas"/>
    <property type="match status" value="1"/>
</dbReference>
<dbReference type="Ensembl" id="ENSAMXT00005048398.1">
    <property type="protein sequence ID" value="ENSAMXP00005044558.1"/>
    <property type="gene ID" value="ENSAMXG00005020678.1"/>
</dbReference>
<evidence type="ECO:0000259" key="1">
    <source>
        <dbReference type="PROSITE" id="PS50209"/>
    </source>
</evidence>
<dbReference type="Pfam" id="PF00619">
    <property type="entry name" value="CARD"/>
    <property type="match status" value="1"/>
</dbReference>
<evidence type="ECO:0000313" key="2">
    <source>
        <dbReference type="Ensembl" id="ENSAMXP00005044558.1"/>
    </source>
</evidence>